<feature type="region of interest" description="Disordered" evidence="2">
    <location>
        <begin position="1"/>
        <end position="24"/>
    </location>
</feature>
<accession>A0A225W586</accession>
<dbReference type="GO" id="GO:0003676">
    <property type="term" value="F:nucleic acid binding"/>
    <property type="evidence" value="ECO:0007669"/>
    <property type="project" value="InterPro"/>
</dbReference>
<dbReference type="Pfam" id="PF00098">
    <property type="entry name" value="zf-CCHC"/>
    <property type="match status" value="1"/>
</dbReference>
<keyword evidence="5" id="KW-1185">Reference proteome</keyword>
<dbReference type="SUPFAM" id="SSF57756">
    <property type="entry name" value="Retrovirus zinc finger-like domains"/>
    <property type="match status" value="1"/>
</dbReference>
<feature type="domain" description="CCHC-type" evidence="3">
    <location>
        <begin position="26"/>
        <end position="39"/>
    </location>
</feature>
<evidence type="ECO:0000313" key="4">
    <source>
        <dbReference type="EMBL" id="OWZ12732.1"/>
    </source>
</evidence>
<organism evidence="4 5">
    <name type="scientific">Phytophthora megakarya</name>
    <dbReference type="NCBI Taxonomy" id="4795"/>
    <lineage>
        <taxon>Eukaryota</taxon>
        <taxon>Sar</taxon>
        <taxon>Stramenopiles</taxon>
        <taxon>Oomycota</taxon>
        <taxon>Peronosporomycetes</taxon>
        <taxon>Peronosporales</taxon>
        <taxon>Peronosporaceae</taxon>
        <taxon>Phytophthora</taxon>
    </lineage>
</organism>
<evidence type="ECO:0000313" key="5">
    <source>
        <dbReference type="Proteomes" id="UP000198211"/>
    </source>
</evidence>
<dbReference type="GO" id="GO:0008270">
    <property type="term" value="F:zinc ion binding"/>
    <property type="evidence" value="ECO:0007669"/>
    <property type="project" value="UniProtKB-KW"/>
</dbReference>
<dbReference type="EMBL" id="NBNE01001767">
    <property type="protein sequence ID" value="OWZ12732.1"/>
    <property type="molecule type" value="Genomic_DNA"/>
</dbReference>
<protein>
    <recommendedName>
        <fullName evidence="3">CCHC-type domain-containing protein</fullName>
    </recommendedName>
</protein>
<evidence type="ECO:0000256" key="2">
    <source>
        <dbReference type="SAM" id="MobiDB-lite"/>
    </source>
</evidence>
<dbReference type="Gene3D" id="4.10.60.10">
    <property type="entry name" value="Zinc finger, CCHC-type"/>
    <property type="match status" value="1"/>
</dbReference>
<comment type="caution">
    <text evidence="4">The sequence shown here is derived from an EMBL/GenBank/DDBJ whole genome shotgun (WGS) entry which is preliminary data.</text>
</comment>
<proteinExistence type="predicted"/>
<dbReference type="Proteomes" id="UP000198211">
    <property type="component" value="Unassembled WGS sequence"/>
</dbReference>
<dbReference type="PROSITE" id="PS50158">
    <property type="entry name" value="ZF_CCHC"/>
    <property type="match status" value="1"/>
</dbReference>
<gene>
    <name evidence="4" type="ORF">PHMEG_00014059</name>
</gene>
<evidence type="ECO:0000256" key="1">
    <source>
        <dbReference type="PROSITE-ProRule" id="PRU00047"/>
    </source>
</evidence>
<feature type="compositionally biased region" description="Acidic residues" evidence="2">
    <location>
        <begin position="1"/>
        <end position="16"/>
    </location>
</feature>
<keyword evidence="1" id="KW-0863">Zinc-finger</keyword>
<keyword evidence="1" id="KW-0479">Metal-binding</keyword>
<dbReference type="InterPro" id="IPR001878">
    <property type="entry name" value="Znf_CCHC"/>
</dbReference>
<sequence>MADAAEDSPEQDEVAEADGVKTRKGYNCGEVGHLAKHCPGKDDSAKESKISLAVGTGTSEDKHTWILDSGFSVNLVKNVNLLKTAKDCDGQT</sequence>
<reference evidence="5" key="1">
    <citation type="submission" date="2017-03" db="EMBL/GenBank/DDBJ databases">
        <title>Phytopthora megakarya and P. palmivora, two closely related causual agents of cacao black pod achieved similar genome size and gene model numbers by different mechanisms.</title>
        <authorList>
            <person name="Ali S."/>
            <person name="Shao J."/>
            <person name="Larry D.J."/>
            <person name="Kronmiller B."/>
            <person name="Shen D."/>
            <person name="Strem M.D."/>
            <person name="Melnick R.L."/>
            <person name="Guiltinan M.J."/>
            <person name="Tyler B.M."/>
            <person name="Meinhardt L.W."/>
            <person name="Bailey B.A."/>
        </authorList>
    </citation>
    <scope>NUCLEOTIDE SEQUENCE [LARGE SCALE GENOMIC DNA]</scope>
    <source>
        <strain evidence="5">zdho120</strain>
    </source>
</reference>
<dbReference type="AlphaFoldDB" id="A0A225W586"/>
<dbReference type="InterPro" id="IPR036875">
    <property type="entry name" value="Znf_CCHC_sf"/>
</dbReference>
<dbReference type="OrthoDB" id="116316at2759"/>
<keyword evidence="1" id="KW-0862">Zinc</keyword>
<evidence type="ECO:0000259" key="3">
    <source>
        <dbReference type="PROSITE" id="PS50158"/>
    </source>
</evidence>
<name>A0A225W586_9STRA</name>